<dbReference type="InterPro" id="IPR019289">
    <property type="entry name" value="Phage_tail_E/E"/>
</dbReference>
<dbReference type="Pfam" id="PF10109">
    <property type="entry name" value="Phage_TAC_7"/>
    <property type="match status" value="1"/>
</dbReference>
<dbReference type="RefSeq" id="WP_380803191.1">
    <property type="nucleotide sequence ID" value="NZ_JBHSFZ010000008.1"/>
</dbReference>
<dbReference type="Proteomes" id="UP001595957">
    <property type="component" value="Unassembled WGS sequence"/>
</dbReference>
<evidence type="ECO:0000313" key="1">
    <source>
        <dbReference type="EMBL" id="MFC4593754.1"/>
    </source>
</evidence>
<accession>A0ABV9F0I5</accession>
<comment type="caution">
    <text evidence="1">The sequence shown here is derived from an EMBL/GenBank/DDBJ whole genome shotgun (WGS) entry which is preliminary data.</text>
</comment>
<organism evidence="1 2">
    <name type="scientific">Sphingobium tyrosinilyticum</name>
    <dbReference type="NCBI Taxonomy" id="2715436"/>
    <lineage>
        <taxon>Bacteria</taxon>
        <taxon>Pseudomonadati</taxon>
        <taxon>Pseudomonadota</taxon>
        <taxon>Alphaproteobacteria</taxon>
        <taxon>Sphingomonadales</taxon>
        <taxon>Sphingomonadaceae</taxon>
        <taxon>Sphingobium</taxon>
    </lineage>
</organism>
<reference evidence="2" key="1">
    <citation type="journal article" date="2019" name="Int. J. Syst. Evol. Microbiol.">
        <title>The Global Catalogue of Microorganisms (GCM) 10K type strain sequencing project: providing services to taxonomists for standard genome sequencing and annotation.</title>
        <authorList>
            <consortium name="The Broad Institute Genomics Platform"/>
            <consortium name="The Broad Institute Genome Sequencing Center for Infectious Disease"/>
            <person name="Wu L."/>
            <person name="Ma J."/>
        </authorList>
    </citation>
    <scope>NUCLEOTIDE SEQUENCE [LARGE SCALE GENOMIC DNA]</scope>
    <source>
        <strain evidence="2">NBRC 103632</strain>
    </source>
</reference>
<protein>
    <submittedName>
        <fullName evidence="1">Phage tail assembly protein</fullName>
    </submittedName>
</protein>
<dbReference type="EMBL" id="JBHSFZ010000008">
    <property type="protein sequence ID" value="MFC4593754.1"/>
    <property type="molecule type" value="Genomic_DNA"/>
</dbReference>
<proteinExistence type="predicted"/>
<name>A0ABV9F0I5_9SPHN</name>
<sequence>MSEATAPEFRTVSLDAPIHRGETTIDSVQLRKPRSGELRGLSLVDLGQLKVDALTKLLPRISMPTITEAEVANMEPADLLACGAEIGGFLLQRSQRAAVLDQ</sequence>
<evidence type="ECO:0000313" key="2">
    <source>
        <dbReference type="Proteomes" id="UP001595957"/>
    </source>
</evidence>
<gene>
    <name evidence="1" type="ORF">ACFO3E_06055</name>
</gene>
<keyword evidence="2" id="KW-1185">Reference proteome</keyword>